<dbReference type="EMBL" id="LR796284">
    <property type="protein sequence ID" value="CAB4134495.1"/>
    <property type="molecule type" value="Genomic_DNA"/>
</dbReference>
<gene>
    <name evidence="1" type="ORF">UFOVP273_114</name>
</gene>
<protein>
    <submittedName>
        <fullName evidence="1">Uncharacterized protein</fullName>
    </submittedName>
</protein>
<reference evidence="1" key="1">
    <citation type="submission" date="2020-04" db="EMBL/GenBank/DDBJ databases">
        <authorList>
            <person name="Chiriac C."/>
            <person name="Salcher M."/>
            <person name="Ghai R."/>
            <person name="Kavagutti S V."/>
        </authorList>
    </citation>
    <scope>NUCLEOTIDE SEQUENCE</scope>
</reference>
<name>A0A6J5LJY4_9CAUD</name>
<proteinExistence type="predicted"/>
<sequence length="78" mass="9399">MIIYKPRIIRKQYIENGLFYWSCENYPFPTPYKAGHPKQQNHLELWLKARIFCYKQNEKIRINSINSTTSRVHPNSAN</sequence>
<organism evidence="1">
    <name type="scientific">uncultured Caudovirales phage</name>
    <dbReference type="NCBI Taxonomy" id="2100421"/>
    <lineage>
        <taxon>Viruses</taxon>
        <taxon>Duplodnaviria</taxon>
        <taxon>Heunggongvirae</taxon>
        <taxon>Uroviricota</taxon>
        <taxon>Caudoviricetes</taxon>
        <taxon>Peduoviridae</taxon>
        <taxon>Maltschvirus</taxon>
        <taxon>Maltschvirus maltsch</taxon>
    </lineage>
</organism>
<accession>A0A6J5LJY4</accession>
<evidence type="ECO:0000313" key="1">
    <source>
        <dbReference type="EMBL" id="CAB4134495.1"/>
    </source>
</evidence>